<accession>A0A6L5X3Y3</accession>
<proteinExistence type="predicted"/>
<protein>
    <submittedName>
        <fullName evidence="2">Oxidoreductase</fullName>
    </submittedName>
</protein>
<dbReference type="Proteomes" id="UP000481852">
    <property type="component" value="Unassembled WGS sequence"/>
</dbReference>
<sequence>MKEAYRILPVCAGDVSGIASALYELGGMVVIHDPSGCNSTYNTHDEIRWYDQESYIFISGLNMRDAILGNDRKFIEDIVEAAEELDPEPCFIAICNSPVPYLNGTDFQGICRIVEERSGIKTFYVPGNGMHDYVRGAGRAFLEYARRMLPAPGQGTGSSAEPSVRQKVVRNIDRQGLGRDSEQPRRLRVCVLGATPLTYGNRRSIPHLRRILEMDGFDVTAVWAMGSTPQEIYRSTDADVNLVISDTGILAARYLKETYGIPFVAGAPVTRKLWAELAKKLMEAAEQPLQRQQDETAFLKRLDAAGRQYNRRSVFILIGEAVLSASLAASAGESAIILCPFPDSRPLLGPEDRFFDGEEELTECISDVRRNHPDTEIGIWADPMYKSVLSADLVFHPLPALACSGRLYRTEFPDYFDWAEEDGMQDNL</sequence>
<dbReference type="RefSeq" id="WP_154525616.1">
    <property type="nucleotide sequence ID" value="NZ_VULZ01000008.1"/>
</dbReference>
<evidence type="ECO:0000313" key="3">
    <source>
        <dbReference type="Proteomes" id="UP000481852"/>
    </source>
</evidence>
<keyword evidence="3" id="KW-1185">Reference proteome</keyword>
<dbReference type="AlphaFoldDB" id="A0A6L5X3Y3"/>
<dbReference type="PANTHER" id="PTHR42956:SF1">
    <property type="entry name" value="NITROGENASE IRON-MOLYBDENUM COFACTOR BIOSYNTHESIS PROTEIN NIFE"/>
    <property type="match status" value="1"/>
</dbReference>
<dbReference type="EMBL" id="VULZ01000008">
    <property type="protein sequence ID" value="MSS15109.1"/>
    <property type="molecule type" value="Genomic_DNA"/>
</dbReference>
<evidence type="ECO:0000259" key="1">
    <source>
        <dbReference type="Pfam" id="PF00148"/>
    </source>
</evidence>
<dbReference type="GO" id="GO:0016491">
    <property type="term" value="F:oxidoreductase activity"/>
    <property type="evidence" value="ECO:0007669"/>
    <property type="project" value="InterPro"/>
</dbReference>
<dbReference type="Gene3D" id="3.40.50.1980">
    <property type="entry name" value="Nitrogenase molybdenum iron protein domain"/>
    <property type="match status" value="2"/>
</dbReference>
<dbReference type="SUPFAM" id="SSF53807">
    <property type="entry name" value="Helical backbone' metal receptor"/>
    <property type="match status" value="1"/>
</dbReference>
<organism evidence="2 3">
    <name type="scientific">Porcincola intestinalis</name>
    <dbReference type="NCBI Taxonomy" id="2606632"/>
    <lineage>
        <taxon>Bacteria</taxon>
        <taxon>Bacillati</taxon>
        <taxon>Bacillota</taxon>
        <taxon>Clostridia</taxon>
        <taxon>Lachnospirales</taxon>
        <taxon>Lachnospiraceae</taxon>
        <taxon>Porcincola</taxon>
    </lineage>
</organism>
<gene>
    <name evidence="2" type="ORF">FYJ35_08685</name>
</gene>
<reference evidence="2 3" key="1">
    <citation type="submission" date="2019-08" db="EMBL/GenBank/DDBJ databases">
        <title>In-depth cultivation of the pig gut microbiome towards novel bacterial diversity and tailored functional studies.</title>
        <authorList>
            <person name="Wylensek D."/>
            <person name="Hitch T.C.A."/>
            <person name="Clavel T."/>
        </authorList>
    </citation>
    <scope>NUCLEOTIDE SEQUENCE [LARGE SCALE GENOMIC DNA]</scope>
    <source>
        <strain evidence="2 3">Oil+RF-744-WCA-WT-11</strain>
    </source>
</reference>
<comment type="caution">
    <text evidence="2">The sequence shown here is derived from an EMBL/GenBank/DDBJ whole genome shotgun (WGS) entry which is preliminary data.</text>
</comment>
<dbReference type="InterPro" id="IPR049939">
    <property type="entry name" value="NifE-like"/>
</dbReference>
<dbReference type="Pfam" id="PF00148">
    <property type="entry name" value="Oxidored_nitro"/>
    <property type="match status" value="1"/>
</dbReference>
<dbReference type="PANTHER" id="PTHR42956">
    <property type="entry name" value="NITROGENASE IRON-MOLYBDENUM COFACTOR BIOSYNTHESIS PROTEIN NIFE"/>
    <property type="match status" value="1"/>
</dbReference>
<name>A0A6L5X3Y3_9FIRM</name>
<feature type="domain" description="Nitrogenase/oxidoreductase component 1" evidence="1">
    <location>
        <begin position="28"/>
        <end position="328"/>
    </location>
</feature>
<evidence type="ECO:0000313" key="2">
    <source>
        <dbReference type="EMBL" id="MSS15109.1"/>
    </source>
</evidence>
<dbReference type="InterPro" id="IPR000510">
    <property type="entry name" value="Nase/OxRdtase_comp1"/>
</dbReference>